<keyword evidence="3" id="KW-1185">Reference proteome</keyword>
<dbReference type="EMBL" id="JH226132">
    <property type="protein sequence ID" value="EHY55041.1"/>
    <property type="molecule type" value="Genomic_DNA"/>
</dbReference>
<proteinExistence type="predicted"/>
<dbReference type="RefSeq" id="XP_009155502.1">
    <property type="nucleotide sequence ID" value="XM_009157254.1"/>
</dbReference>
<dbReference type="SUPFAM" id="SSF51182">
    <property type="entry name" value="RmlC-like cupins"/>
    <property type="match status" value="1"/>
</dbReference>
<reference evidence="2" key="1">
    <citation type="submission" date="2011-07" db="EMBL/GenBank/DDBJ databases">
        <title>The Genome Sequence of Exophiala (Wangiella) dermatitidis NIH/UT8656.</title>
        <authorList>
            <consortium name="The Broad Institute Genome Sequencing Platform"/>
            <person name="Cuomo C."/>
            <person name="Wang Z."/>
            <person name="Hunicke-Smith S."/>
            <person name="Szanislo P.J."/>
            <person name="Earl A."/>
            <person name="Young S.K."/>
            <person name="Zeng Q."/>
            <person name="Gargeya S."/>
            <person name="Fitzgerald M."/>
            <person name="Haas B."/>
            <person name="Abouelleil A."/>
            <person name="Alvarado L."/>
            <person name="Arachchi H.M."/>
            <person name="Berlin A."/>
            <person name="Brown A."/>
            <person name="Chapman S.B."/>
            <person name="Chen Z."/>
            <person name="Dunbar C."/>
            <person name="Freedman E."/>
            <person name="Gearin G."/>
            <person name="Gellesch M."/>
            <person name="Goldberg J."/>
            <person name="Griggs A."/>
            <person name="Gujja S."/>
            <person name="Heiman D."/>
            <person name="Howarth C."/>
            <person name="Larson L."/>
            <person name="Lui A."/>
            <person name="MacDonald P.J.P."/>
            <person name="Montmayeur A."/>
            <person name="Murphy C."/>
            <person name="Neiman D."/>
            <person name="Pearson M."/>
            <person name="Priest M."/>
            <person name="Roberts A."/>
            <person name="Saif S."/>
            <person name="Shea T."/>
            <person name="Shenoy N."/>
            <person name="Sisk P."/>
            <person name="Stolte C."/>
            <person name="Sykes S."/>
            <person name="Wortman J."/>
            <person name="Nusbaum C."/>
            <person name="Birren B."/>
        </authorList>
    </citation>
    <scope>NUCLEOTIDE SEQUENCE</scope>
    <source>
        <strain evidence="2">NIH/UT8656</strain>
    </source>
</reference>
<dbReference type="PANTHER" id="PTHR36169">
    <property type="entry name" value="ETHANOLAMINE UTILIZATION PROTEIN EUTQ"/>
    <property type="match status" value="1"/>
</dbReference>
<name>H6BVI2_EXODN</name>
<protein>
    <recommendedName>
        <fullName evidence="1">(S)-ureidoglycine aminohydrolase cupin domain-containing protein</fullName>
    </recommendedName>
</protein>
<dbReference type="GeneID" id="20307836"/>
<dbReference type="HOGENOM" id="CLU_141740_2_0_1"/>
<dbReference type="VEuPathDB" id="FungiDB:HMPREF1120_03197"/>
<gene>
    <name evidence="2" type="ORF">HMPREF1120_03197</name>
</gene>
<dbReference type="PANTHER" id="PTHR36169:SF1">
    <property type="entry name" value="ACETATE KINASE EUTQ"/>
    <property type="match status" value="1"/>
</dbReference>
<organism evidence="2 3">
    <name type="scientific">Exophiala dermatitidis (strain ATCC 34100 / CBS 525.76 / NIH/UT8656)</name>
    <name type="common">Black yeast</name>
    <name type="synonym">Wangiella dermatitidis</name>
    <dbReference type="NCBI Taxonomy" id="858893"/>
    <lineage>
        <taxon>Eukaryota</taxon>
        <taxon>Fungi</taxon>
        <taxon>Dikarya</taxon>
        <taxon>Ascomycota</taxon>
        <taxon>Pezizomycotina</taxon>
        <taxon>Eurotiomycetes</taxon>
        <taxon>Chaetothyriomycetidae</taxon>
        <taxon>Chaetothyriales</taxon>
        <taxon>Herpotrichiellaceae</taxon>
        <taxon>Exophiala</taxon>
    </lineage>
</organism>
<dbReference type="InterPro" id="IPR010424">
    <property type="entry name" value="EutQ"/>
</dbReference>
<dbReference type="InterPro" id="IPR014710">
    <property type="entry name" value="RmlC-like_jellyroll"/>
</dbReference>
<evidence type="ECO:0000259" key="1">
    <source>
        <dbReference type="Pfam" id="PF05899"/>
    </source>
</evidence>
<feature type="domain" description="(S)-ureidoglycine aminohydrolase cupin" evidence="1">
    <location>
        <begin position="50"/>
        <end position="94"/>
    </location>
</feature>
<accession>H6BVI2</accession>
<dbReference type="InterPro" id="IPR011051">
    <property type="entry name" value="RmlC_Cupin_sf"/>
</dbReference>
<evidence type="ECO:0000313" key="3">
    <source>
        <dbReference type="Proteomes" id="UP000007304"/>
    </source>
</evidence>
<dbReference type="Pfam" id="PF05899">
    <property type="entry name" value="Cupin_3"/>
    <property type="match status" value="1"/>
</dbReference>
<dbReference type="Gene3D" id="2.60.120.10">
    <property type="entry name" value="Jelly Rolls"/>
    <property type="match status" value="1"/>
</dbReference>
<dbReference type="AlphaFoldDB" id="H6BVI2"/>
<dbReference type="InParanoid" id="H6BVI2"/>
<dbReference type="InterPro" id="IPR008579">
    <property type="entry name" value="UGlyAH_Cupin_dom"/>
</dbReference>
<evidence type="ECO:0000313" key="2">
    <source>
        <dbReference type="EMBL" id="EHY55041.1"/>
    </source>
</evidence>
<sequence length="113" mass="12275">MPVQHASKIAQYKVPNLPEAGPNVFFGDVLGNKRLTGSYFLLEGPDPSTPPKYPYDESGVLVKGELSIEDETGQKVHLTAGDVFFISEGSTVTFSTPKFALAYKTSNRAHSKL</sequence>
<dbReference type="Proteomes" id="UP000007304">
    <property type="component" value="Unassembled WGS sequence"/>
</dbReference>